<evidence type="ECO:0000313" key="3">
    <source>
        <dbReference type="EMBL" id="KAG0290572.1"/>
    </source>
</evidence>
<evidence type="ECO:0000256" key="1">
    <source>
        <dbReference type="SAM" id="MobiDB-lite"/>
    </source>
</evidence>
<dbReference type="Proteomes" id="UP001194696">
    <property type="component" value="Unassembled WGS sequence"/>
</dbReference>
<feature type="signal peptide" evidence="2">
    <location>
        <begin position="1"/>
        <end position="20"/>
    </location>
</feature>
<evidence type="ECO:0000256" key="2">
    <source>
        <dbReference type="SAM" id="SignalP"/>
    </source>
</evidence>
<comment type="caution">
    <text evidence="3">The sequence shown here is derived from an EMBL/GenBank/DDBJ whole genome shotgun (WGS) entry which is preliminary data.</text>
</comment>
<proteinExistence type="predicted"/>
<keyword evidence="4" id="KW-1185">Reference proteome</keyword>
<organism evidence="3 4">
    <name type="scientific">Linnemannia gamsii</name>
    <dbReference type="NCBI Taxonomy" id="64522"/>
    <lineage>
        <taxon>Eukaryota</taxon>
        <taxon>Fungi</taxon>
        <taxon>Fungi incertae sedis</taxon>
        <taxon>Mucoromycota</taxon>
        <taxon>Mortierellomycotina</taxon>
        <taxon>Mortierellomycetes</taxon>
        <taxon>Mortierellales</taxon>
        <taxon>Mortierellaceae</taxon>
        <taxon>Linnemannia</taxon>
    </lineage>
</organism>
<accession>A0ABQ7K4E0</accession>
<feature type="compositionally biased region" description="Polar residues" evidence="1">
    <location>
        <begin position="70"/>
        <end position="99"/>
    </location>
</feature>
<reference evidence="3 4" key="1">
    <citation type="journal article" date="2020" name="Fungal Divers.">
        <title>Resolving the Mortierellaceae phylogeny through synthesis of multi-gene phylogenetics and phylogenomics.</title>
        <authorList>
            <person name="Vandepol N."/>
            <person name="Liber J."/>
            <person name="Desiro A."/>
            <person name="Na H."/>
            <person name="Kennedy M."/>
            <person name="Barry K."/>
            <person name="Grigoriev I.V."/>
            <person name="Miller A.N."/>
            <person name="O'Donnell K."/>
            <person name="Stajich J.E."/>
            <person name="Bonito G."/>
        </authorList>
    </citation>
    <scope>NUCLEOTIDE SEQUENCE [LARGE SCALE GENOMIC DNA]</scope>
    <source>
        <strain evidence="3 4">AD045</strain>
    </source>
</reference>
<sequence length="221" mass="25113">MKISFSIAALVLAVASVATAAPAPAPGRTPSPNPVTGPIDEQDVRPAPPEVIKILKKIGWLSANYKHSDSGPSNPSLKPTPRGNTSPKNNTQAIEKRQSANCRSSSLYWFERHYVHPLDDLERDEMAEHWFRLLVSPNLYDHDINPARSKGAPPKFWESKMSDDGRYGITHDWNYKSGEVTLTTHYGQRRVYTLKNNWYTETEDGWYIITNRMFDCLDWPK</sequence>
<feature type="region of interest" description="Disordered" evidence="1">
    <location>
        <begin position="66"/>
        <end position="99"/>
    </location>
</feature>
<feature type="compositionally biased region" description="Pro residues" evidence="1">
    <location>
        <begin position="23"/>
        <end position="35"/>
    </location>
</feature>
<keyword evidence="2" id="KW-0732">Signal</keyword>
<evidence type="ECO:0000313" key="4">
    <source>
        <dbReference type="Proteomes" id="UP001194696"/>
    </source>
</evidence>
<feature type="region of interest" description="Disordered" evidence="1">
    <location>
        <begin position="21"/>
        <end position="46"/>
    </location>
</feature>
<feature type="chain" id="PRO_5047046943" evidence="2">
    <location>
        <begin position="21"/>
        <end position="221"/>
    </location>
</feature>
<protein>
    <submittedName>
        <fullName evidence="3">Uncharacterized protein</fullName>
    </submittedName>
</protein>
<name>A0ABQ7K4E0_9FUNG</name>
<dbReference type="EMBL" id="JAAAIM010000286">
    <property type="protein sequence ID" value="KAG0290572.1"/>
    <property type="molecule type" value="Genomic_DNA"/>
</dbReference>
<gene>
    <name evidence="3" type="ORF">BGZ96_005966</name>
</gene>